<evidence type="ECO:0008006" key="4">
    <source>
        <dbReference type="Google" id="ProtNLM"/>
    </source>
</evidence>
<reference evidence="2 3" key="1">
    <citation type="submission" date="2019-07" db="EMBL/GenBank/DDBJ databases">
        <title>Whole genome shotgun sequence of Cyclobacterium qasimii NBRC 106168.</title>
        <authorList>
            <person name="Hosoyama A."/>
            <person name="Uohara A."/>
            <person name="Ohji S."/>
            <person name="Ichikawa N."/>
        </authorList>
    </citation>
    <scope>NUCLEOTIDE SEQUENCE [LARGE SCALE GENOMIC DNA]</scope>
    <source>
        <strain evidence="2 3">NBRC 106168</strain>
    </source>
</reference>
<evidence type="ECO:0000313" key="3">
    <source>
        <dbReference type="Proteomes" id="UP000321301"/>
    </source>
</evidence>
<keyword evidence="1" id="KW-1133">Transmembrane helix</keyword>
<organism evidence="2 3">
    <name type="scientific">Cyclobacterium qasimii</name>
    <dbReference type="NCBI Taxonomy" id="1350429"/>
    <lineage>
        <taxon>Bacteria</taxon>
        <taxon>Pseudomonadati</taxon>
        <taxon>Bacteroidota</taxon>
        <taxon>Cytophagia</taxon>
        <taxon>Cytophagales</taxon>
        <taxon>Cyclobacteriaceae</taxon>
        <taxon>Cyclobacterium</taxon>
    </lineage>
</organism>
<feature type="transmembrane region" description="Helical" evidence="1">
    <location>
        <begin position="15"/>
        <end position="34"/>
    </location>
</feature>
<keyword evidence="1" id="KW-0812">Transmembrane</keyword>
<dbReference type="Proteomes" id="UP000321301">
    <property type="component" value="Unassembled WGS sequence"/>
</dbReference>
<keyword evidence="3" id="KW-1185">Reference proteome</keyword>
<evidence type="ECO:0000256" key="1">
    <source>
        <dbReference type="SAM" id="Phobius"/>
    </source>
</evidence>
<name>A0A512CHM9_9BACT</name>
<dbReference type="EMBL" id="BJYV01000026">
    <property type="protein sequence ID" value="GEO23686.1"/>
    <property type="molecule type" value="Genomic_DNA"/>
</dbReference>
<sequence>MQFITNNLSIMRREIILWLGIGALSILILIIPLIKSQGDDHRPYGENKDNYLFESAVYKYENANSDTVNISISELPTSIQQVIQTDSLIKNLEIRTVKKISQNSGDYYDVCFKDTDYFNIIVMYDKNGIIVSQL</sequence>
<gene>
    <name evidence="2" type="ORF">CQA01_42200</name>
</gene>
<comment type="caution">
    <text evidence="2">The sequence shown here is derived from an EMBL/GenBank/DDBJ whole genome shotgun (WGS) entry which is preliminary data.</text>
</comment>
<protein>
    <recommendedName>
        <fullName evidence="4">PepSY domain-containing protein</fullName>
    </recommendedName>
</protein>
<keyword evidence="1" id="KW-0472">Membrane</keyword>
<proteinExistence type="predicted"/>
<accession>A0A512CHM9</accession>
<dbReference type="AlphaFoldDB" id="A0A512CHM9"/>
<evidence type="ECO:0000313" key="2">
    <source>
        <dbReference type="EMBL" id="GEO23686.1"/>
    </source>
</evidence>